<accession>A0A0C9VJS6</accession>
<dbReference type="OrthoDB" id="3069995at2759"/>
<dbReference type="AlphaFoldDB" id="A0A0C9VJS6"/>
<reference evidence="2 3" key="1">
    <citation type="submission" date="2014-06" db="EMBL/GenBank/DDBJ databases">
        <title>Evolutionary Origins and Diversification of the Mycorrhizal Mutualists.</title>
        <authorList>
            <consortium name="DOE Joint Genome Institute"/>
            <consortium name="Mycorrhizal Genomics Consortium"/>
            <person name="Kohler A."/>
            <person name="Kuo A."/>
            <person name="Nagy L.G."/>
            <person name="Floudas D."/>
            <person name="Copeland A."/>
            <person name="Barry K.W."/>
            <person name="Cichocki N."/>
            <person name="Veneault-Fourrey C."/>
            <person name="LaButti K."/>
            <person name="Lindquist E.A."/>
            <person name="Lipzen A."/>
            <person name="Lundell T."/>
            <person name="Morin E."/>
            <person name="Murat C."/>
            <person name="Riley R."/>
            <person name="Ohm R."/>
            <person name="Sun H."/>
            <person name="Tunlid A."/>
            <person name="Henrissat B."/>
            <person name="Grigoriev I.V."/>
            <person name="Hibbett D.S."/>
            <person name="Martin F."/>
        </authorList>
    </citation>
    <scope>NUCLEOTIDE SEQUENCE [LARGE SCALE GENOMIC DNA]</scope>
    <source>
        <strain evidence="2 3">SS14</strain>
    </source>
</reference>
<gene>
    <name evidence="2" type="ORF">M422DRAFT_31638</name>
</gene>
<dbReference type="Proteomes" id="UP000054279">
    <property type="component" value="Unassembled WGS sequence"/>
</dbReference>
<organism evidence="2 3">
    <name type="scientific">Sphaerobolus stellatus (strain SS14)</name>
    <dbReference type="NCBI Taxonomy" id="990650"/>
    <lineage>
        <taxon>Eukaryota</taxon>
        <taxon>Fungi</taxon>
        <taxon>Dikarya</taxon>
        <taxon>Basidiomycota</taxon>
        <taxon>Agaricomycotina</taxon>
        <taxon>Agaricomycetes</taxon>
        <taxon>Phallomycetidae</taxon>
        <taxon>Geastrales</taxon>
        <taxon>Sphaerobolaceae</taxon>
        <taxon>Sphaerobolus</taxon>
    </lineage>
</organism>
<name>A0A0C9VJS6_SPHS4</name>
<evidence type="ECO:0000313" key="3">
    <source>
        <dbReference type="Proteomes" id="UP000054279"/>
    </source>
</evidence>
<feature type="non-terminal residue" evidence="2">
    <location>
        <position position="208"/>
    </location>
</feature>
<protein>
    <submittedName>
        <fullName evidence="2">Uncharacterized protein</fullName>
    </submittedName>
</protein>
<sequence>MSHFNLPQASRGTCRHDVPCNPAHVSPYHPKLVEFRPQDDDSKAYYCVTCDEIFKDIEHANDHVFKYIGIFICPLSRTEHFTSANALNKHLASKECHYHYILMDNQHRTINRHSVSISDTPGRNIHQVFPVIDEIPLSRNNKYKCTCSETKSFSNAHHAKQHVIHESYIYCCGTCHKLFKRPDNAEDHCASATPSTSRREPARSRYAP</sequence>
<evidence type="ECO:0000256" key="1">
    <source>
        <dbReference type="SAM" id="MobiDB-lite"/>
    </source>
</evidence>
<evidence type="ECO:0000313" key="2">
    <source>
        <dbReference type="EMBL" id="KIJ41872.1"/>
    </source>
</evidence>
<feature type="compositionally biased region" description="Basic and acidic residues" evidence="1">
    <location>
        <begin position="197"/>
        <end position="208"/>
    </location>
</feature>
<dbReference type="EMBL" id="KN837134">
    <property type="protein sequence ID" value="KIJ41872.1"/>
    <property type="molecule type" value="Genomic_DNA"/>
</dbReference>
<feature type="non-terminal residue" evidence="2">
    <location>
        <position position="1"/>
    </location>
</feature>
<keyword evidence="3" id="KW-1185">Reference proteome</keyword>
<proteinExistence type="predicted"/>
<feature type="region of interest" description="Disordered" evidence="1">
    <location>
        <begin position="185"/>
        <end position="208"/>
    </location>
</feature>
<dbReference type="HOGENOM" id="CLU_1321650_0_0_1"/>